<proteinExistence type="predicted"/>
<feature type="non-terminal residue" evidence="2">
    <location>
        <position position="1"/>
    </location>
</feature>
<name>A0A7X7R9D1_9RHOO</name>
<gene>
    <name evidence="2" type="ORF">GX576_14255</name>
</gene>
<dbReference type="Proteomes" id="UP000536534">
    <property type="component" value="Unassembled WGS sequence"/>
</dbReference>
<protein>
    <submittedName>
        <fullName evidence="2">DNA polymerase III subunit gamma/tau</fullName>
    </submittedName>
</protein>
<evidence type="ECO:0000313" key="3">
    <source>
        <dbReference type="Proteomes" id="UP000536534"/>
    </source>
</evidence>
<evidence type="ECO:0000313" key="2">
    <source>
        <dbReference type="EMBL" id="NLF55529.1"/>
    </source>
</evidence>
<accession>A0A7X7R9D1</accession>
<comment type="caution">
    <text evidence="2">The sequence shown here is derived from an EMBL/GenBank/DDBJ whole genome shotgun (WGS) entry which is preliminary data.</text>
</comment>
<organism evidence="2 3">
    <name type="scientific">Thauera phenolivorans</name>
    <dbReference type="NCBI Taxonomy" id="1792543"/>
    <lineage>
        <taxon>Bacteria</taxon>
        <taxon>Pseudomonadati</taxon>
        <taxon>Pseudomonadota</taxon>
        <taxon>Betaproteobacteria</taxon>
        <taxon>Rhodocyclales</taxon>
        <taxon>Zoogloeaceae</taxon>
        <taxon>Thauera</taxon>
    </lineage>
</organism>
<dbReference type="EMBL" id="JAAYYV010000401">
    <property type="protein sequence ID" value="NLF55529.1"/>
    <property type="molecule type" value="Genomic_DNA"/>
</dbReference>
<evidence type="ECO:0000259" key="1">
    <source>
        <dbReference type="Pfam" id="PF12170"/>
    </source>
</evidence>
<dbReference type="Gene3D" id="3.30.300.150">
    <property type="entry name" value="DNA polymerase III, tau subunit, domain V"/>
    <property type="match status" value="1"/>
</dbReference>
<dbReference type="Pfam" id="PF12170">
    <property type="entry name" value="DNA_pol3_tau_5"/>
    <property type="match status" value="1"/>
</dbReference>
<dbReference type="AlphaFoldDB" id="A0A7X7R9D1"/>
<dbReference type="InterPro" id="IPR021029">
    <property type="entry name" value="DNA_pol_III_tau_dom-5"/>
</dbReference>
<feature type="domain" description="DNA polymerase III tau subunit" evidence="1">
    <location>
        <begin position="12"/>
        <end position="134"/>
    </location>
</feature>
<reference evidence="2 3" key="1">
    <citation type="journal article" date="2020" name="Biotechnol. Biofuels">
        <title>New insights from the biogas microbiome by comprehensive genome-resolved metagenomics of nearly 1600 species originating from multiple anaerobic digesters.</title>
        <authorList>
            <person name="Campanaro S."/>
            <person name="Treu L."/>
            <person name="Rodriguez-R L.M."/>
            <person name="Kovalovszki A."/>
            <person name="Ziels R.M."/>
            <person name="Maus I."/>
            <person name="Zhu X."/>
            <person name="Kougias P.G."/>
            <person name="Basile A."/>
            <person name="Luo G."/>
            <person name="Schluter A."/>
            <person name="Konstantinidis K.T."/>
            <person name="Angelidaki I."/>
        </authorList>
    </citation>
    <scope>NUCLEOTIDE SEQUENCE [LARGE SCALE GENOMIC DNA]</scope>
    <source>
        <strain evidence="2">AS06rmzACSIP_256</strain>
    </source>
</reference>
<dbReference type="GO" id="GO:0003887">
    <property type="term" value="F:DNA-directed DNA polymerase activity"/>
    <property type="evidence" value="ECO:0007669"/>
    <property type="project" value="InterPro"/>
</dbReference>
<dbReference type="InterPro" id="IPR038249">
    <property type="entry name" value="PolIII_tau_V_sf"/>
</dbReference>
<sequence length="137" mass="14848">GDAGDAAALFARGDWRGLIRAAGLGGLVRELAQHCEWAGFADGTLALTVSTMHRHLYEMNRALGERLQEQLAAALGHGLRLRIAVGDIAGETPAQRDAAERRQRHAEAVAALERDPFVRELIERFDASLNEPSVKAL</sequence>